<evidence type="ECO:0000313" key="2">
    <source>
        <dbReference type="EMBL" id="GBP08660.1"/>
    </source>
</evidence>
<organism evidence="2 3">
    <name type="scientific">Eumeta variegata</name>
    <name type="common">Bagworm moth</name>
    <name type="synonym">Eumeta japonica</name>
    <dbReference type="NCBI Taxonomy" id="151549"/>
    <lineage>
        <taxon>Eukaryota</taxon>
        <taxon>Metazoa</taxon>
        <taxon>Ecdysozoa</taxon>
        <taxon>Arthropoda</taxon>
        <taxon>Hexapoda</taxon>
        <taxon>Insecta</taxon>
        <taxon>Pterygota</taxon>
        <taxon>Neoptera</taxon>
        <taxon>Endopterygota</taxon>
        <taxon>Lepidoptera</taxon>
        <taxon>Glossata</taxon>
        <taxon>Ditrysia</taxon>
        <taxon>Tineoidea</taxon>
        <taxon>Psychidae</taxon>
        <taxon>Oiketicinae</taxon>
        <taxon>Eumeta</taxon>
    </lineage>
</organism>
<evidence type="ECO:0000256" key="1">
    <source>
        <dbReference type="SAM" id="MobiDB-lite"/>
    </source>
</evidence>
<proteinExistence type="predicted"/>
<name>A0A4C1T512_EUMVA</name>
<evidence type="ECO:0000313" key="3">
    <source>
        <dbReference type="Proteomes" id="UP000299102"/>
    </source>
</evidence>
<dbReference type="Proteomes" id="UP000299102">
    <property type="component" value="Unassembled WGS sequence"/>
</dbReference>
<feature type="region of interest" description="Disordered" evidence="1">
    <location>
        <begin position="131"/>
        <end position="158"/>
    </location>
</feature>
<keyword evidence="3" id="KW-1185">Reference proteome</keyword>
<reference evidence="2 3" key="1">
    <citation type="journal article" date="2019" name="Commun. Biol.">
        <title>The bagworm genome reveals a unique fibroin gene that provides high tensile strength.</title>
        <authorList>
            <person name="Kono N."/>
            <person name="Nakamura H."/>
            <person name="Ohtoshi R."/>
            <person name="Tomita M."/>
            <person name="Numata K."/>
            <person name="Arakawa K."/>
        </authorList>
    </citation>
    <scope>NUCLEOTIDE SEQUENCE [LARGE SCALE GENOMIC DNA]</scope>
</reference>
<accession>A0A4C1T512</accession>
<sequence length="206" mass="23437">MSYGIAQAGEADAMSRRRQIRARRRLRTVGLYPRKCCCKSQYFDSCCSTSFCENVARTHTCKHARTHKHKHLALDYVRTEGKQSFPHGVLNYSRIRTAAGGPRVMPPWKICAIPNLPFLRARRFDVRPPGCAHVQHRPSAAQRRGLKTSTSDRRAHTRTRQDISIGLDFFGTAYEESLQELEDLRPRPARVLPSTSKIPPYDAAFA</sequence>
<comment type="caution">
    <text evidence="2">The sequence shown here is derived from an EMBL/GenBank/DDBJ whole genome shotgun (WGS) entry which is preliminary data.</text>
</comment>
<protein>
    <submittedName>
        <fullName evidence="2">Uncharacterized protein</fullName>
    </submittedName>
</protein>
<dbReference type="AlphaFoldDB" id="A0A4C1T512"/>
<dbReference type="EMBL" id="BGZK01000032">
    <property type="protein sequence ID" value="GBP08660.1"/>
    <property type="molecule type" value="Genomic_DNA"/>
</dbReference>
<gene>
    <name evidence="2" type="ORF">EVAR_7261_1</name>
</gene>